<reference evidence="1" key="2">
    <citation type="journal article" date="2015" name="Data Brief">
        <title>Shoot transcriptome of the giant reed, Arundo donax.</title>
        <authorList>
            <person name="Barrero R.A."/>
            <person name="Guerrero F.D."/>
            <person name="Moolhuijzen P."/>
            <person name="Goolsby J.A."/>
            <person name="Tidwell J."/>
            <person name="Bellgard S.E."/>
            <person name="Bellgard M.I."/>
        </authorList>
    </citation>
    <scope>NUCLEOTIDE SEQUENCE</scope>
    <source>
        <tissue evidence="1">Shoot tissue taken approximately 20 cm above the soil surface</tissue>
    </source>
</reference>
<protein>
    <submittedName>
        <fullName evidence="1">Uncharacterized protein</fullName>
    </submittedName>
</protein>
<dbReference type="AlphaFoldDB" id="A0A0A9G6N3"/>
<dbReference type="EMBL" id="GBRH01177151">
    <property type="protein sequence ID" value="JAE20745.1"/>
    <property type="molecule type" value="Transcribed_RNA"/>
</dbReference>
<proteinExistence type="predicted"/>
<name>A0A0A9G6N3_ARUDO</name>
<reference evidence="1" key="1">
    <citation type="submission" date="2014-09" db="EMBL/GenBank/DDBJ databases">
        <authorList>
            <person name="Magalhaes I.L.F."/>
            <person name="Oliveira U."/>
            <person name="Santos F.R."/>
            <person name="Vidigal T.H.D.A."/>
            <person name="Brescovit A.D."/>
            <person name="Santos A.J."/>
        </authorList>
    </citation>
    <scope>NUCLEOTIDE SEQUENCE</scope>
    <source>
        <tissue evidence="1">Shoot tissue taken approximately 20 cm above the soil surface</tissue>
    </source>
</reference>
<accession>A0A0A9G6N3</accession>
<sequence length="29" mass="3605">MIELQVRIVHGRCKHDRNYKTSTCKFFFF</sequence>
<organism evidence="1">
    <name type="scientific">Arundo donax</name>
    <name type="common">Giant reed</name>
    <name type="synonym">Donax arundinaceus</name>
    <dbReference type="NCBI Taxonomy" id="35708"/>
    <lineage>
        <taxon>Eukaryota</taxon>
        <taxon>Viridiplantae</taxon>
        <taxon>Streptophyta</taxon>
        <taxon>Embryophyta</taxon>
        <taxon>Tracheophyta</taxon>
        <taxon>Spermatophyta</taxon>
        <taxon>Magnoliopsida</taxon>
        <taxon>Liliopsida</taxon>
        <taxon>Poales</taxon>
        <taxon>Poaceae</taxon>
        <taxon>PACMAD clade</taxon>
        <taxon>Arundinoideae</taxon>
        <taxon>Arundineae</taxon>
        <taxon>Arundo</taxon>
    </lineage>
</organism>
<evidence type="ECO:0000313" key="1">
    <source>
        <dbReference type="EMBL" id="JAE20745.1"/>
    </source>
</evidence>